<accession>A0A4U1YN77</accession>
<dbReference type="RefSeq" id="WP_085344267.1">
    <property type="nucleotide sequence ID" value="NZ_SYUW01000072.1"/>
</dbReference>
<dbReference type="AlphaFoldDB" id="A0A4U1YN77"/>
<proteinExistence type="predicted"/>
<reference evidence="1 2" key="1">
    <citation type="submission" date="2019-04" db="EMBL/GenBank/DDBJ databases">
        <title>A reverse ecology approach based on a biological definition of microbial populations.</title>
        <authorList>
            <person name="Arevalo P."/>
            <person name="Vaninsberghe D."/>
            <person name="Elsherbini J."/>
            <person name="Gore J."/>
            <person name="Polz M."/>
        </authorList>
    </citation>
    <scope>NUCLEOTIDE SEQUENCE [LARGE SCALE GENOMIC DNA]</scope>
    <source>
        <strain evidence="1 2">10N.261.46.E4</strain>
    </source>
</reference>
<organism evidence="1 2">
    <name type="scientific">Vibrio kanaloae</name>
    <dbReference type="NCBI Taxonomy" id="170673"/>
    <lineage>
        <taxon>Bacteria</taxon>
        <taxon>Pseudomonadati</taxon>
        <taxon>Pseudomonadota</taxon>
        <taxon>Gammaproteobacteria</taxon>
        <taxon>Vibrionales</taxon>
        <taxon>Vibrionaceae</taxon>
        <taxon>Vibrio</taxon>
    </lineage>
</organism>
<name>A0A4U1YN77_9VIBR</name>
<gene>
    <name evidence="1" type="ORF">FCV52_20255</name>
</gene>
<protein>
    <submittedName>
        <fullName evidence="1">Uncharacterized protein</fullName>
    </submittedName>
</protein>
<evidence type="ECO:0000313" key="2">
    <source>
        <dbReference type="Proteomes" id="UP000305234"/>
    </source>
</evidence>
<evidence type="ECO:0000313" key="1">
    <source>
        <dbReference type="EMBL" id="TKF22172.1"/>
    </source>
</evidence>
<dbReference type="EMBL" id="SYUW01000072">
    <property type="protein sequence ID" value="TKF22172.1"/>
    <property type="molecule type" value="Genomic_DNA"/>
</dbReference>
<dbReference type="Proteomes" id="UP000305234">
    <property type="component" value="Unassembled WGS sequence"/>
</dbReference>
<sequence length="217" mass="23933">MKYRFLIAVSMCFLLNGCFESKPVSVASIGNAGSLGGPHFIRDMWVSDIYGGGANFAYGSVQGCCASASIGIGIPSAIKGEWENGVGGGSSREKWQKRWKPEWGNFDENYDTKWFRIDDVIDSELAKKKIETMNHYYKNHHANPVMKLLVNDDKVMLLYSILCVKSANDDCTVNEGADPNGWIVPSPNRHPKSVAVVTVLYDGKGEVSDKPFTENTP</sequence>
<comment type="caution">
    <text evidence="1">The sequence shown here is derived from an EMBL/GenBank/DDBJ whole genome shotgun (WGS) entry which is preliminary data.</text>
</comment>